<evidence type="ECO:0000256" key="4">
    <source>
        <dbReference type="ARBA" id="ARBA00009317"/>
    </source>
</evidence>
<keyword evidence="8" id="KW-0808">Transferase</keyword>
<evidence type="ECO:0000256" key="5">
    <source>
        <dbReference type="ARBA" id="ARBA00013225"/>
    </source>
</evidence>
<dbReference type="EMBL" id="JADNYJ010000010">
    <property type="protein sequence ID" value="KAF8908944.1"/>
    <property type="molecule type" value="Genomic_DNA"/>
</dbReference>
<feature type="transmembrane region" description="Helical" evidence="19">
    <location>
        <begin position="171"/>
        <end position="187"/>
    </location>
</feature>
<evidence type="ECO:0000313" key="20">
    <source>
        <dbReference type="EMBL" id="KAF8908944.1"/>
    </source>
</evidence>
<evidence type="ECO:0000256" key="9">
    <source>
        <dbReference type="ARBA" id="ARBA00022692"/>
    </source>
</evidence>
<feature type="transmembrane region" description="Helical" evidence="19">
    <location>
        <begin position="42"/>
        <end position="65"/>
    </location>
</feature>
<reference evidence="20" key="1">
    <citation type="submission" date="2020-11" db="EMBL/GenBank/DDBJ databases">
        <authorList>
            <consortium name="DOE Joint Genome Institute"/>
            <person name="Ahrendt S."/>
            <person name="Riley R."/>
            <person name="Andreopoulos W."/>
            <person name="LaButti K."/>
            <person name="Pangilinan J."/>
            <person name="Ruiz-duenas F.J."/>
            <person name="Barrasa J.M."/>
            <person name="Sanchez-Garcia M."/>
            <person name="Camarero S."/>
            <person name="Miyauchi S."/>
            <person name="Serrano A."/>
            <person name="Linde D."/>
            <person name="Babiker R."/>
            <person name="Drula E."/>
            <person name="Ayuso-Fernandez I."/>
            <person name="Pacheco R."/>
            <person name="Padilla G."/>
            <person name="Ferreira P."/>
            <person name="Barriuso J."/>
            <person name="Kellner H."/>
            <person name="Castanera R."/>
            <person name="Alfaro M."/>
            <person name="Ramirez L."/>
            <person name="Pisabarro A.G."/>
            <person name="Kuo A."/>
            <person name="Tritt A."/>
            <person name="Lipzen A."/>
            <person name="He G."/>
            <person name="Yan M."/>
            <person name="Ng V."/>
            <person name="Cullen D."/>
            <person name="Martin F."/>
            <person name="Rosso M.-N."/>
            <person name="Henrissat B."/>
            <person name="Hibbett D."/>
            <person name="Martinez A.T."/>
            <person name="Grigoriev I.V."/>
        </authorList>
    </citation>
    <scope>NUCLEOTIDE SEQUENCE</scope>
    <source>
        <strain evidence="20">AH 44721</strain>
    </source>
</reference>
<keyword evidence="7" id="KW-0328">Glycosyltransferase</keyword>
<feature type="transmembrane region" description="Helical" evidence="19">
    <location>
        <begin position="300"/>
        <end position="318"/>
    </location>
</feature>
<keyword evidence="10" id="KW-0479">Metal-binding</keyword>
<organism evidence="20 21">
    <name type="scientific">Gymnopilus junonius</name>
    <name type="common">Spectacular rustgill mushroom</name>
    <name type="synonym">Gymnopilus spectabilis subsp. junonius</name>
    <dbReference type="NCBI Taxonomy" id="109634"/>
    <lineage>
        <taxon>Eukaryota</taxon>
        <taxon>Fungi</taxon>
        <taxon>Dikarya</taxon>
        <taxon>Basidiomycota</taxon>
        <taxon>Agaricomycotina</taxon>
        <taxon>Agaricomycetes</taxon>
        <taxon>Agaricomycetidae</taxon>
        <taxon>Agaricales</taxon>
        <taxon>Agaricineae</taxon>
        <taxon>Hymenogastraceae</taxon>
        <taxon>Gymnopilus</taxon>
    </lineage>
</organism>
<dbReference type="Pfam" id="PF00953">
    <property type="entry name" value="Glycos_transf_4"/>
    <property type="match status" value="1"/>
</dbReference>
<comment type="cofactor">
    <cofactor evidence="1">
        <name>Mg(2+)</name>
        <dbReference type="ChEBI" id="CHEBI:18420"/>
    </cofactor>
</comment>
<evidence type="ECO:0000256" key="3">
    <source>
        <dbReference type="ARBA" id="ARBA00004922"/>
    </source>
</evidence>
<evidence type="ECO:0000256" key="16">
    <source>
        <dbReference type="ARBA" id="ARBA00033238"/>
    </source>
</evidence>
<keyword evidence="14 19" id="KW-0472">Membrane</keyword>
<evidence type="ECO:0000256" key="13">
    <source>
        <dbReference type="ARBA" id="ARBA00022989"/>
    </source>
</evidence>
<evidence type="ECO:0000256" key="11">
    <source>
        <dbReference type="ARBA" id="ARBA00022824"/>
    </source>
</evidence>
<dbReference type="PANTHER" id="PTHR10571">
    <property type="entry name" value="UDP-N-ACETYLGLUCOSAMINE--DOLICHYL-PHOSPHATE N-ACETYLGLUCOSAMINEPHOSPHOTRANSFERASE"/>
    <property type="match status" value="1"/>
</dbReference>
<feature type="transmembrane region" description="Helical" evidence="19">
    <location>
        <begin position="354"/>
        <end position="374"/>
    </location>
</feature>
<keyword evidence="12" id="KW-0460">Magnesium</keyword>
<dbReference type="OrthoDB" id="10262326at2759"/>
<evidence type="ECO:0000256" key="2">
    <source>
        <dbReference type="ARBA" id="ARBA00004477"/>
    </source>
</evidence>
<dbReference type="AlphaFoldDB" id="A0A9P5NYM2"/>
<proteinExistence type="inferred from homology"/>
<evidence type="ECO:0000256" key="6">
    <source>
        <dbReference type="ARBA" id="ARBA00017659"/>
    </source>
</evidence>
<dbReference type="PANTHER" id="PTHR10571:SF0">
    <property type="entry name" value="UDP-N-ACETYLGLUCOSAMINE--DOLICHYL-PHOSPHATE N-ACETYLGLUCOSAMINEPHOSPHOTRANSFERASE"/>
    <property type="match status" value="1"/>
</dbReference>
<feature type="transmembrane region" description="Helical" evidence="19">
    <location>
        <begin position="12"/>
        <end position="30"/>
    </location>
</feature>
<comment type="subcellular location">
    <subcellularLocation>
        <location evidence="2">Endoplasmic reticulum membrane</location>
        <topology evidence="2">Multi-pass membrane protein</topology>
    </subcellularLocation>
</comment>
<sequence length="489" mass="54506">MPVLRPRPLPRVLLLSLIPVASWFIVRPFLEPLPSIPALYSSIGFSIFAFLATIYLVPALGPTFIKARLSGRDLLKVYDNKIPREETLVPESLGLVCASVYILSLILFIPFAFSTPILQQVHANKPMEGITVAEFPHHQLSVYLSSLLSLLVATLLGFLDDVFDIRWRHKLPIPIIASIPLLMVYYAERGNTNVVVPLPLRFIFGNLINLGPLYYIYMSLLSTFSTNSINILAGINGSETSQALIIALSVILNDLLYLPWPVRFQVPLHLLGNNAELGFGGVWKAGMAYGSRELVERHLFSLYFMLPLVAVCIGFLYHNWYPARAFPGDTLCYIAGMAFSVVGIQAHFSKTLLLFFLPQIFNFVLSCPQLFGLVPCPRHRVPRFEAETNLLHPSKAAEGRFLKAPSKLTEIALRILSTLGFTELTTDPTSGVIINATNLTILNVFLLRLGPMSEKKLVQVLIASQVAGSIFAFFIRYGLAWLVYDGDRR</sequence>
<dbReference type="GO" id="GO:0046872">
    <property type="term" value="F:metal ion binding"/>
    <property type="evidence" value="ECO:0007669"/>
    <property type="project" value="UniProtKB-KW"/>
</dbReference>
<comment type="function">
    <text evidence="17">UDP-N-acetylglucosamine--dolichyl-phosphate N-acetylglucosaminephosphotransferase that operates in the biosynthetic pathway of dolichol-linked oligosaccharides, the glycan precursors employed in protein asparagine (N)-glycosylation. The assembly of dolichol-linked oligosaccharides begins on the cytosolic side of the endoplasmic reticulum membrane and finishes in its lumen. The sequential addition of sugars to dolichol pyrophosphate produces dolichol-linked oligosaccharides containing fourteen sugars, including two GlcNAcs, nine mannoses and three glucoses. Once assembled, the oligosaccharide is transferred from the lipid to nascent proteins by oligosaccharyltransferases. Catalyzes the initial step of dolichol-linked oligosaccharide biosynthesis, transfering GlcNAc-1-P from cytosolic UDP-GlcNAc onto the carrier lipid dolichyl phosphate (P-dolichol), yielding GlcNAc-P-P-dolichol embedded in the cytoplasmic leaflet of the endoplasmic reticulum membrane.</text>
</comment>
<comment type="caution">
    <text evidence="20">The sequence shown here is derived from an EMBL/GenBank/DDBJ whole genome shotgun (WGS) entry which is preliminary data.</text>
</comment>
<name>A0A9P5NYM2_GYMJU</name>
<evidence type="ECO:0000256" key="18">
    <source>
        <dbReference type="ARBA" id="ARBA00045078"/>
    </source>
</evidence>
<feature type="transmembrane region" description="Helical" evidence="19">
    <location>
        <begin position="330"/>
        <end position="348"/>
    </location>
</feature>
<evidence type="ECO:0000256" key="7">
    <source>
        <dbReference type="ARBA" id="ARBA00022676"/>
    </source>
</evidence>
<evidence type="ECO:0000256" key="14">
    <source>
        <dbReference type="ARBA" id="ARBA00023136"/>
    </source>
</evidence>
<keyword evidence="11" id="KW-0256">Endoplasmic reticulum</keyword>
<comment type="pathway">
    <text evidence="3">Protein modification; protein glycosylation.</text>
</comment>
<comment type="catalytic activity">
    <reaction evidence="18">
        <text>a di-trans,poly-cis-dolichyl phosphate + UDP-N-acetyl-alpha-D-glucosamine = an N-acetyl-alpha-D-glucosaminyl-diphospho-di-trans,poly-cis-dolichol + UMP</text>
        <dbReference type="Rhea" id="RHEA:13289"/>
        <dbReference type="Rhea" id="RHEA-COMP:19498"/>
        <dbReference type="Rhea" id="RHEA-COMP:19507"/>
        <dbReference type="ChEBI" id="CHEBI:57683"/>
        <dbReference type="ChEBI" id="CHEBI:57705"/>
        <dbReference type="ChEBI" id="CHEBI:57865"/>
        <dbReference type="ChEBI" id="CHEBI:58427"/>
        <dbReference type="EC" id="2.7.8.15"/>
    </reaction>
    <physiologicalReaction direction="left-to-right" evidence="18">
        <dbReference type="Rhea" id="RHEA:13290"/>
    </physiologicalReaction>
</comment>
<keyword evidence="9 19" id="KW-0812">Transmembrane</keyword>
<dbReference type="InterPro" id="IPR000715">
    <property type="entry name" value="Glycosyl_transferase_4"/>
</dbReference>
<dbReference type="GO" id="GO:0003975">
    <property type="term" value="F:UDP-N-acetylglucosamine-dolichyl-phosphate N-acetylglucosaminephosphotransferase activity"/>
    <property type="evidence" value="ECO:0007669"/>
    <property type="project" value="UniProtKB-EC"/>
</dbReference>
<evidence type="ECO:0000256" key="1">
    <source>
        <dbReference type="ARBA" id="ARBA00001946"/>
    </source>
</evidence>
<evidence type="ECO:0000256" key="19">
    <source>
        <dbReference type="SAM" id="Phobius"/>
    </source>
</evidence>
<keyword evidence="13 19" id="KW-1133">Transmembrane helix</keyword>
<evidence type="ECO:0000256" key="12">
    <source>
        <dbReference type="ARBA" id="ARBA00022842"/>
    </source>
</evidence>
<dbReference type="EC" id="2.7.8.15" evidence="5"/>
<dbReference type="GO" id="GO:0005789">
    <property type="term" value="C:endoplasmic reticulum membrane"/>
    <property type="evidence" value="ECO:0007669"/>
    <property type="project" value="UniProtKB-SubCell"/>
</dbReference>
<comment type="similarity">
    <text evidence="4">Belongs to the glycosyltransferase 4 family.</text>
</comment>
<protein>
    <recommendedName>
        <fullName evidence="6">UDP-N-acetylglucosamine--dolichyl-phosphate N-acetylglucosaminephosphotransferase</fullName>
        <ecNumber evidence="5">2.7.8.15</ecNumber>
    </recommendedName>
    <alternativeName>
        <fullName evidence="15">GlcNAc-1-P transferase</fullName>
    </alternativeName>
    <alternativeName>
        <fullName evidence="16">N-acetylglucosamine-1-phosphate transferase</fullName>
    </alternativeName>
</protein>
<dbReference type="GO" id="GO:0006488">
    <property type="term" value="P:dolichol-linked oligosaccharide biosynthetic process"/>
    <property type="evidence" value="ECO:0007669"/>
    <property type="project" value="InterPro"/>
</dbReference>
<evidence type="ECO:0000313" key="21">
    <source>
        <dbReference type="Proteomes" id="UP000724874"/>
    </source>
</evidence>
<dbReference type="Proteomes" id="UP000724874">
    <property type="component" value="Unassembled WGS sequence"/>
</dbReference>
<evidence type="ECO:0000256" key="15">
    <source>
        <dbReference type="ARBA" id="ARBA00029567"/>
    </source>
</evidence>
<accession>A0A9P5NYM2</accession>
<feature type="transmembrane region" description="Helical" evidence="19">
    <location>
        <begin position="457"/>
        <end position="484"/>
    </location>
</feature>
<evidence type="ECO:0000256" key="8">
    <source>
        <dbReference type="ARBA" id="ARBA00022679"/>
    </source>
</evidence>
<dbReference type="CDD" id="cd06855">
    <property type="entry name" value="GT_GPT_euk"/>
    <property type="match status" value="1"/>
</dbReference>
<feature type="transmembrane region" description="Helical" evidence="19">
    <location>
        <begin position="140"/>
        <end position="159"/>
    </location>
</feature>
<feature type="transmembrane region" description="Helical" evidence="19">
    <location>
        <begin position="93"/>
        <end position="113"/>
    </location>
</feature>
<evidence type="ECO:0000256" key="10">
    <source>
        <dbReference type="ARBA" id="ARBA00022723"/>
    </source>
</evidence>
<dbReference type="InterPro" id="IPR033895">
    <property type="entry name" value="GPT"/>
</dbReference>
<keyword evidence="21" id="KW-1185">Reference proteome</keyword>
<evidence type="ECO:0000256" key="17">
    <source>
        <dbReference type="ARBA" id="ARBA00044717"/>
    </source>
</evidence>
<gene>
    <name evidence="20" type="ORF">CPB84DRAFT_1766425</name>
</gene>
<dbReference type="GO" id="GO:0016757">
    <property type="term" value="F:glycosyltransferase activity"/>
    <property type="evidence" value="ECO:0007669"/>
    <property type="project" value="UniProtKB-KW"/>
</dbReference>